<organism evidence="11 12">
    <name type="scientific">Gracilariopsis chorda</name>
    <dbReference type="NCBI Taxonomy" id="448386"/>
    <lineage>
        <taxon>Eukaryota</taxon>
        <taxon>Rhodophyta</taxon>
        <taxon>Florideophyceae</taxon>
        <taxon>Rhodymeniophycidae</taxon>
        <taxon>Gracilariales</taxon>
        <taxon>Gracilariaceae</taxon>
        <taxon>Gracilariopsis</taxon>
    </lineage>
</organism>
<evidence type="ECO:0000256" key="2">
    <source>
        <dbReference type="ARBA" id="ARBA00004477"/>
    </source>
</evidence>
<accession>A0A2V3J359</accession>
<evidence type="ECO:0000256" key="6">
    <source>
        <dbReference type="ARBA" id="ARBA00022824"/>
    </source>
</evidence>
<evidence type="ECO:0000256" key="10">
    <source>
        <dbReference type="SAM" id="SignalP"/>
    </source>
</evidence>
<keyword evidence="12" id="KW-1185">Reference proteome</keyword>
<sequence>MHVSKRILLCFLFICSFKHGAGSDSKRLAQLERRRDRSPSGLIPFNIEEFQDVVEAAPRSYSLFVMFSADSSLCQPCASTKRIIGMIAKEYYALPSSKSSSKPVFFAVVNVKTTDQEFLIRYGLRHVPVFYHFGRSKSKTYPKQLDERSADNYPVQAGLGANTLREFINSRCGSRLRVVRGNYQIPFVETVRMFKPFILFGVLAIAAVVVFTGAYKSPMLWFAVVMLIYIFSVGGGHYSWIHNSPLAVVNQHGVTEYIAGGSRSQYVAEGFFVSATCVSISILVILVQELPSVIPNKHGQTAAGLFFLFLTSVAITFLLTLYHSKMPQYLQYNELS</sequence>
<keyword evidence="11" id="KW-0808">Transferase</keyword>
<dbReference type="InterPro" id="IPR021149">
    <property type="entry name" value="OligosaccharylTrfase_OST3/OST6"/>
</dbReference>
<comment type="caution">
    <text evidence="11">The sequence shown here is derived from an EMBL/GenBank/DDBJ whole genome shotgun (WGS) entry which is preliminary data.</text>
</comment>
<comment type="function">
    <text evidence="1">Subunit of the oligosaccharyl transferase (OST) complex that catalyzes the initial transfer of a defined glycan (Glc(3)Man(9)GlcNAc(2) in eukaryotes) from the lipid carrier dolichol-pyrophosphate to an asparagine residue within an Asn-X-Ser/Thr consensus motif in nascent polypeptide chains, the first step in protein N-glycosylation. N-glycosylation occurs cotranslationally and the complex associates with the Sec61 complex at the channel-forming translocon complex that mediates protein translocation across the endoplasmic reticulum (ER). All subunits are required for a maximal enzyme activity.</text>
</comment>
<feature type="transmembrane region" description="Helical" evidence="9">
    <location>
        <begin position="193"/>
        <end position="213"/>
    </location>
</feature>
<feature type="signal peptide" evidence="10">
    <location>
        <begin position="1"/>
        <end position="23"/>
    </location>
</feature>
<dbReference type="GO" id="GO:0016740">
    <property type="term" value="F:transferase activity"/>
    <property type="evidence" value="ECO:0007669"/>
    <property type="project" value="UniProtKB-KW"/>
</dbReference>
<evidence type="ECO:0000256" key="3">
    <source>
        <dbReference type="ARBA" id="ARBA00009561"/>
    </source>
</evidence>
<dbReference type="SUPFAM" id="SSF52833">
    <property type="entry name" value="Thioredoxin-like"/>
    <property type="match status" value="1"/>
</dbReference>
<dbReference type="GO" id="GO:0018279">
    <property type="term" value="P:protein N-linked glycosylation via asparagine"/>
    <property type="evidence" value="ECO:0007669"/>
    <property type="project" value="TreeGrafter"/>
</dbReference>
<reference evidence="11 12" key="1">
    <citation type="journal article" date="2018" name="Mol. Biol. Evol.">
        <title>Analysis of the draft genome of the red seaweed Gracilariopsis chorda provides insights into genome size evolution in Rhodophyta.</title>
        <authorList>
            <person name="Lee J."/>
            <person name="Yang E.C."/>
            <person name="Graf L."/>
            <person name="Yang J.H."/>
            <person name="Qiu H."/>
            <person name="Zel Zion U."/>
            <person name="Chan C.X."/>
            <person name="Stephens T.G."/>
            <person name="Weber A.P.M."/>
            <person name="Boo G.H."/>
            <person name="Boo S.M."/>
            <person name="Kim K.M."/>
            <person name="Shin Y."/>
            <person name="Jung M."/>
            <person name="Lee S.J."/>
            <person name="Yim H.S."/>
            <person name="Lee J.H."/>
            <person name="Bhattacharya D."/>
            <person name="Yoon H.S."/>
        </authorList>
    </citation>
    <scope>NUCLEOTIDE SEQUENCE [LARGE SCALE GENOMIC DNA]</scope>
    <source>
        <strain evidence="11 12">SKKU-2015</strain>
        <tissue evidence="11">Whole body</tissue>
    </source>
</reference>
<dbReference type="STRING" id="448386.A0A2V3J359"/>
<keyword evidence="7 9" id="KW-1133">Transmembrane helix</keyword>
<keyword evidence="4 9" id="KW-0812">Transmembrane</keyword>
<evidence type="ECO:0000256" key="9">
    <source>
        <dbReference type="SAM" id="Phobius"/>
    </source>
</evidence>
<feature type="transmembrane region" description="Helical" evidence="9">
    <location>
        <begin position="302"/>
        <end position="322"/>
    </location>
</feature>
<feature type="transmembrane region" description="Helical" evidence="9">
    <location>
        <begin position="271"/>
        <end position="290"/>
    </location>
</feature>
<dbReference type="Proteomes" id="UP000247409">
    <property type="component" value="Unassembled WGS sequence"/>
</dbReference>
<name>A0A2V3J359_9FLOR</name>
<evidence type="ECO:0000256" key="4">
    <source>
        <dbReference type="ARBA" id="ARBA00022692"/>
    </source>
</evidence>
<dbReference type="EMBL" id="NBIV01000011">
    <property type="protein sequence ID" value="PXF48881.1"/>
    <property type="molecule type" value="Genomic_DNA"/>
</dbReference>
<dbReference type="CDD" id="cd02947">
    <property type="entry name" value="TRX_family"/>
    <property type="match status" value="1"/>
</dbReference>
<evidence type="ECO:0000256" key="7">
    <source>
        <dbReference type="ARBA" id="ARBA00022989"/>
    </source>
</evidence>
<dbReference type="PANTHER" id="PTHR12692">
    <property type="entry name" value="DOLICHYL-DIPHOSPHOOLIGOSACCHARIDE--PROTEIN GLYCOSYLTRANSFERASE-RELATED"/>
    <property type="match status" value="1"/>
</dbReference>
<dbReference type="OrthoDB" id="67566at2759"/>
<evidence type="ECO:0000313" key="12">
    <source>
        <dbReference type="Proteomes" id="UP000247409"/>
    </source>
</evidence>
<feature type="transmembrane region" description="Helical" evidence="9">
    <location>
        <begin position="220"/>
        <end position="241"/>
    </location>
</feature>
<dbReference type="InterPro" id="IPR036249">
    <property type="entry name" value="Thioredoxin-like_sf"/>
</dbReference>
<dbReference type="AlphaFoldDB" id="A0A2V3J359"/>
<evidence type="ECO:0000256" key="5">
    <source>
        <dbReference type="ARBA" id="ARBA00022729"/>
    </source>
</evidence>
<evidence type="ECO:0000256" key="1">
    <source>
        <dbReference type="ARBA" id="ARBA00002791"/>
    </source>
</evidence>
<keyword evidence="8 9" id="KW-0472">Membrane</keyword>
<dbReference type="GO" id="GO:0008250">
    <property type="term" value="C:oligosaccharyltransferase complex"/>
    <property type="evidence" value="ECO:0007669"/>
    <property type="project" value="TreeGrafter"/>
</dbReference>
<protein>
    <submittedName>
        <fullName evidence="11">Putative dolichyl-diphosphooligosaccharide--protein glycosyltransferase subunit 3</fullName>
    </submittedName>
</protein>
<keyword evidence="5 10" id="KW-0732">Signal</keyword>
<proteinExistence type="inferred from homology"/>
<dbReference type="PANTHER" id="PTHR12692:SF0">
    <property type="entry name" value="GH11935P"/>
    <property type="match status" value="1"/>
</dbReference>
<keyword evidence="6" id="KW-0256">Endoplasmic reticulum</keyword>
<feature type="chain" id="PRO_5016161991" evidence="10">
    <location>
        <begin position="24"/>
        <end position="336"/>
    </location>
</feature>
<dbReference type="Pfam" id="PF04756">
    <property type="entry name" value="OST3_OST6"/>
    <property type="match status" value="1"/>
</dbReference>
<comment type="similarity">
    <text evidence="3">Belongs to the OST3/OST6 family.</text>
</comment>
<comment type="subcellular location">
    <subcellularLocation>
        <location evidence="2">Endoplasmic reticulum membrane</location>
        <topology evidence="2">Multi-pass membrane protein</topology>
    </subcellularLocation>
</comment>
<evidence type="ECO:0000313" key="11">
    <source>
        <dbReference type="EMBL" id="PXF48881.1"/>
    </source>
</evidence>
<evidence type="ECO:0000256" key="8">
    <source>
        <dbReference type="ARBA" id="ARBA00023136"/>
    </source>
</evidence>
<gene>
    <name evidence="11" type="ORF">BWQ96_01437</name>
</gene>
<dbReference type="Gene3D" id="3.40.30.10">
    <property type="entry name" value="Glutaredoxin"/>
    <property type="match status" value="1"/>
</dbReference>